<feature type="domain" description="FYVE-type" evidence="6">
    <location>
        <begin position="196"/>
        <end position="252"/>
    </location>
</feature>
<organism evidence="7 8">
    <name type="scientific">Lobosporangium transversale</name>
    <dbReference type="NCBI Taxonomy" id="64571"/>
    <lineage>
        <taxon>Eukaryota</taxon>
        <taxon>Fungi</taxon>
        <taxon>Fungi incertae sedis</taxon>
        <taxon>Mucoromycota</taxon>
        <taxon>Mortierellomycotina</taxon>
        <taxon>Mortierellomycetes</taxon>
        <taxon>Mortierellales</taxon>
        <taxon>Mortierellaceae</taxon>
        <taxon>Lobosporangium</taxon>
    </lineage>
</organism>
<evidence type="ECO:0000313" key="7">
    <source>
        <dbReference type="EMBL" id="ORZ18271.1"/>
    </source>
</evidence>
<dbReference type="PROSITE" id="PS50178">
    <property type="entry name" value="ZF_FYVE"/>
    <property type="match status" value="1"/>
</dbReference>
<dbReference type="InParanoid" id="A0A1Y2GPQ7"/>
<dbReference type="SMART" id="SM00064">
    <property type="entry name" value="FYVE"/>
    <property type="match status" value="1"/>
</dbReference>
<dbReference type="InterPro" id="IPR013083">
    <property type="entry name" value="Znf_RING/FYVE/PHD"/>
</dbReference>
<feature type="compositionally biased region" description="Low complexity" evidence="5">
    <location>
        <begin position="105"/>
        <end position="121"/>
    </location>
</feature>
<dbReference type="PANTHER" id="PTHR46319:SF3">
    <property type="entry name" value="ZINC FINGER FYVE DOMAIN-CONTAINING PROTEIN"/>
    <property type="match status" value="1"/>
</dbReference>
<dbReference type="GO" id="GO:0008270">
    <property type="term" value="F:zinc ion binding"/>
    <property type="evidence" value="ECO:0007669"/>
    <property type="project" value="UniProtKB-KW"/>
</dbReference>
<reference evidence="7 8" key="1">
    <citation type="submission" date="2016-07" db="EMBL/GenBank/DDBJ databases">
        <title>Pervasive Adenine N6-methylation of Active Genes in Fungi.</title>
        <authorList>
            <consortium name="DOE Joint Genome Institute"/>
            <person name="Mondo S.J."/>
            <person name="Dannebaum R.O."/>
            <person name="Kuo R.C."/>
            <person name="Labutti K."/>
            <person name="Haridas S."/>
            <person name="Kuo A."/>
            <person name="Salamov A."/>
            <person name="Ahrendt S.R."/>
            <person name="Lipzen A."/>
            <person name="Sullivan W."/>
            <person name="Andreopoulos W.B."/>
            <person name="Clum A."/>
            <person name="Lindquist E."/>
            <person name="Daum C."/>
            <person name="Ramamoorthy G.K."/>
            <person name="Gryganskyi A."/>
            <person name="Culley D."/>
            <person name="Magnuson J.K."/>
            <person name="James T.Y."/>
            <person name="O'Malley M.A."/>
            <person name="Stajich J.E."/>
            <person name="Spatafora J.W."/>
            <person name="Visel A."/>
            <person name="Grigoriev I.V."/>
        </authorList>
    </citation>
    <scope>NUCLEOTIDE SEQUENCE [LARGE SCALE GENOMIC DNA]</scope>
    <source>
        <strain evidence="7 8">NRRL 3116</strain>
    </source>
</reference>
<evidence type="ECO:0000259" key="6">
    <source>
        <dbReference type="PROSITE" id="PS50178"/>
    </source>
</evidence>
<evidence type="ECO:0000256" key="1">
    <source>
        <dbReference type="ARBA" id="ARBA00022723"/>
    </source>
</evidence>
<feature type="region of interest" description="Disordered" evidence="5">
    <location>
        <begin position="95"/>
        <end position="184"/>
    </location>
</feature>
<comment type="caution">
    <text evidence="7">The sequence shown here is derived from an EMBL/GenBank/DDBJ whole genome shotgun (WGS) entry which is preliminary data.</text>
</comment>
<keyword evidence="8" id="KW-1185">Reference proteome</keyword>
<dbReference type="OrthoDB" id="660555at2759"/>
<dbReference type="GO" id="GO:0016197">
    <property type="term" value="P:endosomal transport"/>
    <property type="evidence" value="ECO:0007669"/>
    <property type="project" value="TreeGrafter"/>
</dbReference>
<dbReference type="InterPro" id="IPR000306">
    <property type="entry name" value="Znf_FYVE"/>
</dbReference>
<feature type="compositionally biased region" description="Low complexity" evidence="5">
    <location>
        <begin position="287"/>
        <end position="323"/>
    </location>
</feature>
<feature type="compositionally biased region" description="Low complexity" evidence="5">
    <location>
        <begin position="31"/>
        <end position="47"/>
    </location>
</feature>
<dbReference type="Pfam" id="PF01363">
    <property type="entry name" value="FYVE"/>
    <property type="match status" value="1"/>
</dbReference>
<dbReference type="RefSeq" id="XP_021882066.1">
    <property type="nucleotide sequence ID" value="XM_022027736.1"/>
</dbReference>
<protein>
    <recommendedName>
        <fullName evidence="6">FYVE-type domain-containing protein</fullName>
    </recommendedName>
</protein>
<feature type="compositionally biased region" description="Polar residues" evidence="5">
    <location>
        <begin position="125"/>
        <end position="177"/>
    </location>
</feature>
<dbReference type="Gene3D" id="3.30.40.10">
    <property type="entry name" value="Zinc/RING finger domain, C3HC4 (zinc finger)"/>
    <property type="match status" value="1"/>
</dbReference>
<dbReference type="GeneID" id="33569579"/>
<keyword evidence="2 4" id="KW-0863">Zinc-finger</keyword>
<accession>A0A1Y2GPQ7</accession>
<evidence type="ECO:0000256" key="3">
    <source>
        <dbReference type="ARBA" id="ARBA00022833"/>
    </source>
</evidence>
<dbReference type="PANTHER" id="PTHR46319">
    <property type="entry name" value="ZINC FINGER FYVE DOMAIN-CONTAINING PROTEIN"/>
    <property type="match status" value="1"/>
</dbReference>
<name>A0A1Y2GPQ7_9FUNG</name>
<keyword evidence="3" id="KW-0862">Zinc</keyword>
<feature type="region of interest" description="Disordered" evidence="5">
    <location>
        <begin position="1"/>
        <end position="69"/>
    </location>
</feature>
<dbReference type="EMBL" id="MCFF01000015">
    <property type="protein sequence ID" value="ORZ18271.1"/>
    <property type="molecule type" value="Genomic_DNA"/>
</dbReference>
<sequence>MDVYSLTKKQRPTHLTRAQVDKPATMAPSAQQPQQQQQQQQQQQKQQHSQLPPEYRQALLEQQQQQQTVLGAPPTMQDIANKHSQLPPQYRQAVLEQQQKEHQQRMLQQQQKQQSPSQSPRVDAQSHSVNGVKGTNGTVHNKGATENSSPQKNFSGPLTSSYRSERSNSFYGTTSGPSRAHWKPDSSTQVCTWPGCHLEFGFFDRRHHCRKCGDIFCSAHCSKSVPLDYALDFNPAMGVMSRACIGCFEAYEQWQGLIPSSPSSGGFANTARGIFGLTFDNIGEYPKNGATSTTTTTTTTTTTNNATTATGGNNTNGKKGPNTDATLGETMGRDDIVRLPKSASENIAIKTRPVQDTSVMPMPSVPHDWSWSTF</sequence>
<proteinExistence type="predicted"/>
<dbReference type="InterPro" id="IPR017455">
    <property type="entry name" value="Znf_FYVE-rel"/>
</dbReference>
<evidence type="ECO:0000256" key="2">
    <source>
        <dbReference type="ARBA" id="ARBA00022771"/>
    </source>
</evidence>
<dbReference type="InterPro" id="IPR011011">
    <property type="entry name" value="Znf_FYVE_PHD"/>
</dbReference>
<dbReference type="CDD" id="cd15760">
    <property type="entry name" value="FYVE_scVPS27p_like"/>
    <property type="match status" value="1"/>
</dbReference>
<dbReference type="GO" id="GO:0031901">
    <property type="term" value="C:early endosome membrane"/>
    <property type="evidence" value="ECO:0007669"/>
    <property type="project" value="TreeGrafter"/>
</dbReference>
<dbReference type="Proteomes" id="UP000193648">
    <property type="component" value="Unassembled WGS sequence"/>
</dbReference>
<gene>
    <name evidence="7" type="ORF">BCR41DRAFT_385943</name>
</gene>
<dbReference type="AlphaFoldDB" id="A0A1Y2GPQ7"/>
<dbReference type="STRING" id="64571.A0A1Y2GPQ7"/>
<evidence type="ECO:0000313" key="8">
    <source>
        <dbReference type="Proteomes" id="UP000193648"/>
    </source>
</evidence>
<evidence type="ECO:0000256" key="5">
    <source>
        <dbReference type="SAM" id="MobiDB-lite"/>
    </source>
</evidence>
<evidence type="ECO:0000256" key="4">
    <source>
        <dbReference type="PROSITE-ProRule" id="PRU00091"/>
    </source>
</evidence>
<feature type="region of interest" description="Disordered" evidence="5">
    <location>
        <begin position="287"/>
        <end position="334"/>
    </location>
</feature>
<keyword evidence="1" id="KW-0479">Metal-binding</keyword>
<dbReference type="SUPFAM" id="SSF57903">
    <property type="entry name" value="FYVE/PHD zinc finger"/>
    <property type="match status" value="1"/>
</dbReference>